<proteinExistence type="inferred from homology"/>
<evidence type="ECO:0000256" key="6">
    <source>
        <dbReference type="ARBA" id="ARBA00023054"/>
    </source>
</evidence>
<evidence type="ECO:0000313" key="12">
    <source>
        <dbReference type="Proteomes" id="UP001266305"/>
    </source>
</evidence>
<dbReference type="PANTHER" id="PTHR28643:SF1">
    <property type="entry name" value="SWI5-DEPENDENT RECOMBINATION DNA REPAIR PROTEIN 1 HOMOLOG"/>
    <property type="match status" value="1"/>
</dbReference>
<evidence type="ECO:0000313" key="11">
    <source>
        <dbReference type="EMBL" id="KAK2101653.1"/>
    </source>
</evidence>
<gene>
    <name evidence="11" type="primary">SFR1_1</name>
    <name evidence="11" type="ORF">P7K49_019319</name>
</gene>
<evidence type="ECO:0000256" key="4">
    <source>
        <dbReference type="ARBA" id="ARBA00022763"/>
    </source>
</evidence>
<evidence type="ECO:0000256" key="2">
    <source>
        <dbReference type="ARBA" id="ARBA00008729"/>
    </source>
</evidence>
<dbReference type="InterPro" id="IPR018468">
    <property type="entry name" value="SFR1/Mei5"/>
</dbReference>
<keyword evidence="5" id="KW-0805">Transcription regulation</keyword>
<sequence>MSATLRKRLKKSRSSFNSCYNVLKRLKVENEENDQIFSEKPASSKEENCLEFQESFKYIDSKFEENTLKNLSVCDSQSLNSGSCSVLQNEFVNENLPKQRLSDEKAKLVKQVQEK</sequence>
<keyword evidence="7" id="KW-0804">Transcription</keyword>
<keyword evidence="4" id="KW-0227">DNA damage</keyword>
<evidence type="ECO:0000256" key="9">
    <source>
        <dbReference type="ARBA" id="ARBA00023242"/>
    </source>
</evidence>
<dbReference type="PANTHER" id="PTHR28643">
    <property type="entry name" value="SWI5-DEPENDENT RECOMBINATION DNA REPAIR PROTEIN 1 HOMOLOG"/>
    <property type="match status" value="1"/>
</dbReference>
<dbReference type="InterPro" id="IPR042429">
    <property type="entry name" value="SFR1"/>
</dbReference>
<comment type="similarity">
    <text evidence="2">Belongs to the SFR1/MEI5 family.</text>
</comment>
<evidence type="ECO:0000256" key="3">
    <source>
        <dbReference type="ARBA" id="ARBA00014688"/>
    </source>
</evidence>
<reference evidence="11 12" key="1">
    <citation type="submission" date="2023-05" db="EMBL/GenBank/DDBJ databases">
        <title>B98-5 Cell Line De Novo Hybrid Assembly: An Optical Mapping Approach.</title>
        <authorList>
            <person name="Kananen K."/>
            <person name="Auerbach J.A."/>
            <person name="Kautto E."/>
            <person name="Blachly J.S."/>
        </authorList>
    </citation>
    <scope>NUCLEOTIDE SEQUENCE [LARGE SCALE GENOMIC DNA]</scope>
    <source>
        <strain evidence="11">B95-8</strain>
        <tissue evidence="11">Cell line</tissue>
    </source>
</reference>
<dbReference type="EMBL" id="JASSZA010000009">
    <property type="protein sequence ID" value="KAK2101653.1"/>
    <property type="molecule type" value="Genomic_DNA"/>
</dbReference>
<accession>A0ABQ9UX51</accession>
<keyword evidence="9" id="KW-0539">Nucleus</keyword>
<name>A0ABQ9UX51_SAGOE</name>
<evidence type="ECO:0000256" key="10">
    <source>
        <dbReference type="ARBA" id="ARBA00033234"/>
    </source>
</evidence>
<comment type="subcellular location">
    <subcellularLocation>
        <location evidence="1">Nucleus</location>
    </subcellularLocation>
</comment>
<comment type="caution">
    <text evidence="11">The sequence shown here is derived from an EMBL/GenBank/DDBJ whole genome shotgun (WGS) entry which is preliminary data.</text>
</comment>
<evidence type="ECO:0000256" key="8">
    <source>
        <dbReference type="ARBA" id="ARBA00023204"/>
    </source>
</evidence>
<evidence type="ECO:0000256" key="5">
    <source>
        <dbReference type="ARBA" id="ARBA00023015"/>
    </source>
</evidence>
<organism evidence="11 12">
    <name type="scientific">Saguinus oedipus</name>
    <name type="common">Cotton-top tamarin</name>
    <name type="synonym">Oedipomidas oedipus</name>
    <dbReference type="NCBI Taxonomy" id="9490"/>
    <lineage>
        <taxon>Eukaryota</taxon>
        <taxon>Metazoa</taxon>
        <taxon>Chordata</taxon>
        <taxon>Craniata</taxon>
        <taxon>Vertebrata</taxon>
        <taxon>Euteleostomi</taxon>
        <taxon>Mammalia</taxon>
        <taxon>Eutheria</taxon>
        <taxon>Euarchontoglires</taxon>
        <taxon>Primates</taxon>
        <taxon>Haplorrhini</taxon>
        <taxon>Platyrrhini</taxon>
        <taxon>Cebidae</taxon>
        <taxon>Callitrichinae</taxon>
        <taxon>Saguinus</taxon>
    </lineage>
</organism>
<protein>
    <recommendedName>
        <fullName evidence="3">Swi5-dependent recombination DNA repair protein 1 homolog</fullName>
    </recommendedName>
    <alternativeName>
        <fullName evidence="10">Meiosis protein 5 homolog</fullName>
    </alternativeName>
</protein>
<evidence type="ECO:0000256" key="7">
    <source>
        <dbReference type="ARBA" id="ARBA00023163"/>
    </source>
</evidence>
<keyword evidence="12" id="KW-1185">Reference proteome</keyword>
<dbReference type="Pfam" id="PF10376">
    <property type="entry name" value="Mei5"/>
    <property type="match status" value="1"/>
</dbReference>
<evidence type="ECO:0000256" key="1">
    <source>
        <dbReference type="ARBA" id="ARBA00004123"/>
    </source>
</evidence>
<keyword evidence="6" id="KW-0175">Coiled coil</keyword>
<dbReference type="Proteomes" id="UP001266305">
    <property type="component" value="Unassembled WGS sequence"/>
</dbReference>
<keyword evidence="8" id="KW-0234">DNA repair</keyword>